<dbReference type="Pfam" id="PF13561">
    <property type="entry name" value="adh_short_C2"/>
    <property type="match status" value="1"/>
</dbReference>
<comment type="similarity">
    <text evidence="1">Belongs to the short-chain dehydrogenases/reductases (SDR) family.</text>
</comment>
<protein>
    <submittedName>
        <fullName evidence="4">Unannotated protein</fullName>
    </submittedName>
</protein>
<dbReference type="FunFam" id="3.40.50.720:FF:000084">
    <property type="entry name" value="Short-chain dehydrogenase reductase"/>
    <property type="match status" value="1"/>
</dbReference>
<dbReference type="PRINTS" id="PR00081">
    <property type="entry name" value="GDHRDH"/>
</dbReference>
<sequence length="236" mass="24643">MGTLDGKVIIVTGAARGQGEAEAELAAQAGAKVVVTDIIDGASVAKKVNGLFIQHDVTSSEQWGKVVQQTLAQYGRIDGLVNNAGIWKPGGVTQATEAEFRQIIDVNQVGVFLGMQAVSATMIAQKSGSIVNISSVAGMRGLRAIAYAASKWAVHGMTKTAARELGAHNVRVNSVHPGFIETDMLPQGIEAIIENQVPMQRTADAKEVGEVVMFLLGDAASYVNGAEIIVDGGFIA</sequence>
<name>A0A6J7UUF0_9ZZZZ</name>
<dbReference type="InterPro" id="IPR020904">
    <property type="entry name" value="Sc_DH/Rdtase_CS"/>
</dbReference>
<dbReference type="EMBL" id="CAFBQU010000083">
    <property type="protein sequence ID" value="CAB5068118.1"/>
    <property type="molecule type" value="Genomic_DNA"/>
</dbReference>
<keyword evidence="2" id="KW-0560">Oxidoreductase</keyword>
<dbReference type="Gene3D" id="3.40.50.720">
    <property type="entry name" value="NAD(P)-binding Rossmann-like Domain"/>
    <property type="match status" value="1"/>
</dbReference>
<dbReference type="InterPro" id="IPR036291">
    <property type="entry name" value="NAD(P)-bd_dom_sf"/>
</dbReference>
<dbReference type="GO" id="GO:0016616">
    <property type="term" value="F:oxidoreductase activity, acting on the CH-OH group of donors, NAD or NADP as acceptor"/>
    <property type="evidence" value="ECO:0007669"/>
    <property type="project" value="TreeGrafter"/>
</dbReference>
<evidence type="ECO:0000313" key="3">
    <source>
        <dbReference type="EMBL" id="CAB5029545.1"/>
    </source>
</evidence>
<organism evidence="4">
    <name type="scientific">freshwater metagenome</name>
    <dbReference type="NCBI Taxonomy" id="449393"/>
    <lineage>
        <taxon>unclassified sequences</taxon>
        <taxon>metagenomes</taxon>
        <taxon>ecological metagenomes</taxon>
    </lineage>
</organism>
<proteinExistence type="inferred from homology"/>
<accession>A0A6J7UUF0</accession>
<evidence type="ECO:0000256" key="1">
    <source>
        <dbReference type="ARBA" id="ARBA00006484"/>
    </source>
</evidence>
<evidence type="ECO:0000256" key="2">
    <source>
        <dbReference type="ARBA" id="ARBA00023002"/>
    </source>
</evidence>
<dbReference type="PANTHER" id="PTHR42760:SF133">
    <property type="entry name" value="3-OXOACYL-[ACYL-CARRIER-PROTEIN] REDUCTASE"/>
    <property type="match status" value="1"/>
</dbReference>
<dbReference type="InterPro" id="IPR002347">
    <property type="entry name" value="SDR_fam"/>
</dbReference>
<dbReference type="PRINTS" id="PR00080">
    <property type="entry name" value="SDRFAMILY"/>
</dbReference>
<dbReference type="PANTHER" id="PTHR42760">
    <property type="entry name" value="SHORT-CHAIN DEHYDROGENASES/REDUCTASES FAMILY MEMBER"/>
    <property type="match status" value="1"/>
</dbReference>
<dbReference type="AlphaFoldDB" id="A0A6J7UUF0"/>
<dbReference type="PROSITE" id="PS00061">
    <property type="entry name" value="ADH_SHORT"/>
    <property type="match status" value="1"/>
</dbReference>
<gene>
    <name evidence="3" type="ORF">UFOPK4098_01409</name>
    <name evidence="4" type="ORF">UFOPK4347_01689</name>
</gene>
<evidence type="ECO:0000313" key="4">
    <source>
        <dbReference type="EMBL" id="CAB5068118.1"/>
    </source>
</evidence>
<reference evidence="4" key="1">
    <citation type="submission" date="2020-05" db="EMBL/GenBank/DDBJ databases">
        <authorList>
            <person name="Chiriac C."/>
            <person name="Salcher M."/>
            <person name="Ghai R."/>
            <person name="Kavagutti S V."/>
        </authorList>
    </citation>
    <scope>NUCLEOTIDE SEQUENCE</scope>
</reference>
<dbReference type="SUPFAM" id="SSF51735">
    <property type="entry name" value="NAD(P)-binding Rossmann-fold domains"/>
    <property type="match status" value="1"/>
</dbReference>
<dbReference type="EMBL" id="CAFBPN010000113">
    <property type="protein sequence ID" value="CAB5029545.1"/>
    <property type="molecule type" value="Genomic_DNA"/>
</dbReference>